<feature type="domain" description="Tryptophan synthase beta chain-like PALP" evidence="4">
    <location>
        <begin position="78"/>
        <end position="383"/>
    </location>
</feature>
<evidence type="ECO:0000313" key="6">
    <source>
        <dbReference type="Proteomes" id="UP000658258"/>
    </source>
</evidence>
<reference evidence="6" key="1">
    <citation type="journal article" date="2019" name="Int. J. Syst. Evol. Microbiol.">
        <title>The Global Catalogue of Microorganisms (GCM) 10K type strain sequencing project: providing services to taxonomists for standard genome sequencing and annotation.</title>
        <authorList>
            <consortium name="The Broad Institute Genomics Platform"/>
            <consortium name="The Broad Institute Genome Sequencing Center for Infectious Disease"/>
            <person name="Wu L."/>
            <person name="Ma J."/>
        </authorList>
    </citation>
    <scope>NUCLEOTIDE SEQUENCE [LARGE SCALE GENOMIC DNA]</scope>
    <source>
        <strain evidence="6">CGMCC 1.15111</strain>
    </source>
</reference>
<protein>
    <submittedName>
        <fullName evidence="5">Threonine synthase</fullName>
    </submittedName>
</protein>
<name>A0ABQ3ICN3_9BACT</name>
<gene>
    <name evidence="5" type="primary">thrC</name>
    <name evidence="5" type="ORF">GCM10011340_34560</name>
</gene>
<evidence type="ECO:0000313" key="5">
    <source>
        <dbReference type="EMBL" id="GHE74862.1"/>
    </source>
</evidence>
<comment type="cofactor">
    <cofactor evidence="1">
        <name>pyridoxal 5'-phosphate</name>
        <dbReference type="ChEBI" id="CHEBI:597326"/>
    </cofactor>
</comment>
<dbReference type="InterPro" id="IPR036052">
    <property type="entry name" value="TrpB-like_PALP_sf"/>
</dbReference>
<dbReference type="InterPro" id="IPR000634">
    <property type="entry name" value="Ser/Thr_deHydtase_PyrdxlP-BS"/>
</dbReference>
<dbReference type="SUPFAM" id="SSF53686">
    <property type="entry name" value="Tryptophan synthase beta subunit-like PLP-dependent enzymes"/>
    <property type="match status" value="1"/>
</dbReference>
<keyword evidence="2" id="KW-0663">Pyridoxal phosphate</keyword>
<comment type="caution">
    <text evidence="5">The sequence shown here is derived from an EMBL/GenBank/DDBJ whole genome shotgun (WGS) entry which is preliminary data.</text>
</comment>
<dbReference type="Gene3D" id="3.40.50.1100">
    <property type="match status" value="2"/>
</dbReference>
<dbReference type="NCBIfam" id="NF006050">
    <property type="entry name" value="PRK08197.1"/>
    <property type="match status" value="1"/>
</dbReference>
<dbReference type="InterPro" id="IPR001926">
    <property type="entry name" value="TrpB-like_PALP"/>
</dbReference>
<dbReference type="PANTHER" id="PTHR48078:SF6">
    <property type="entry name" value="L-THREONINE DEHYDRATASE CATABOLIC TDCB"/>
    <property type="match status" value="1"/>
</dbReference>
<accession>A0ABQ3ICN3</accession>
<evidence type="ECO:0000256" key="1">
    <source>
        <dbReference type="ARBA" id="ARBA00001933"/>
    </source>
</evidence>
<evidence type="ECO:0000256" key="2">
    <source>
        <dbReference type="ARBA" id="ARBA00022898"/>
    </source>
</evidence>
<keyword evidence="6" id="KW-1185">Reference proteome</keyword>
<dbReference type="EMBL" id="BNAG01000005">
    <property type="protein sequence ID" value="GHE74862.1"/>
    <property type="molecule type" value="Genomic_DNA"/>
</dbReference>
<evidence type="ECO:0000256" key="3">
    <source>
        <dbReference type="ARBA" id="ARBA00023239"/>
    </source>
</evidence>
<dbReference type="PANTHER" id="PTHR48078">
    <property type="entry name" value="THREONINE DEHYDRATASE, MITOCHONDRIAL-RELATED"/>
    <property type="match status" value="1"/>
</dbReference>
<proteinExistence type="predicted"/>
<dbReference type="PROSITE" id="PS00165">
    <property type="entry name" value="DEHYDRATASE_SER_THR"/>
    <property type="match status" value="1"/>
</dbReference>
<dbReference type="RefSeq" id="WP_189631559.1">
    <property type="nucleotide sequence ID" value="NZ_BNAG01000005.1"/>
</dbReference>
<dbReference type="CDD" id="cd01563">
    <property type="entry name" value="Thr-synth_1"/>
    <property type="match status" value="1"/>
</dbReference>
<dbReference type="Proteomes" id="UP000658258">
    <property type="component" value="Unassembled WGS sequence"/>
</dbReference>
<keyword evidence="3" id="KW-0456">Lyase</keyword>
<sequence length="393" mass="42757">MHQSIAPSISLATHLECSHCNKHYPLNTLQTYAHCCQKPLVAKYDFAQSLRPEDLAGRPATMWRYQEVLPILKDDHIVSLGEGMTPILNLKKLAQSYGLESLKMKDESLNPTGSFKARGLSMAISKAKEFGVKHCVIPTAGNAGGAMSAYCAAAGMQATVIMPKHTPRIFQDECRYFGAELILVDGLIDRCGALATKLEKETGAFNISTLKEPYRLEGKKTMGYELVEQLNWNLPDVILYPTGGGTGLLGIWKAFYEMMDLGWLDSSARLPRMIVVQAQNCAPIVDRLNGVDRSTKAYRESLANGLAVPTAFGEDMIMEVLYESGGTGIAISEEEMVAGVKEMAASEGVLVAPEGAALLKAIPKLKASQHISDTDSVLMINTGSGYKYLENLD</sequence>
<organism evidence="5 6">
    <name type="scientific">Roseivirga thermotolerans</name>
    <dbReference type="NCBI Taxonomy" id="1758176"/>
    <lineage>
        <taxon>Bacteria</taxon>
        <taxon>Pseudomonadati</taxon>
        <taxon>Bacteroidota</taxon>
        <taxon>Cytophagia</taxon>
        <taxon>Cytophagales</taxon>
        <taxon>Roseivirgaceae</taxon>
        <taxon>Roseivirga</taxon>
    </lineage>
</organism>
<dbReference type="Pfam" id="PF00291">
    <property type="entry name" value="PALP"/>
    <property type="match status" value="1"/>
</dbReference>
<evidence type="ECO:0000259" key="4">
    <source>
        <dbReference type="Pfam" id="PF00291"/>
    </source>
</evidence>
<dbReference type="InterPro" id="IPR050147">
    <property type="entry name" value="Ser/Thr_Dehydratase"/>
</dbReference>